<gene>
    <name evidence="1" type="ORF">GUJ93_ZPchr0013g34956</name>
</gene>
<reference evidence="1" key="2">
    <citation type="submission" date="2021-02" db="EMBL/GenBank/DDBJ databases">
        <authorList>
            <person name="Kimball J.A."/>
            <person name="Haas M.W."/>
            <person name="Macchietto M."/>
            <person name="Kono T."/>
            <person name="Duquette J."/>
            <person name="Shao M."/>
        </authorList>
    </citation>
    <scope>NUCLEOTIDE SEQUENCE</scope>
    <source>
        <tissue evidence="1">Fresh leaf tissue</tissue>
    </source>
</reference>
<keyword evidence="2" id="KW-1185">Reference proteome</keyword>
<dbReference type="PANTHER" id="PTHR36736">
    <property type="entry name" value="OS03G0100030 PROTEIN"/>
    <property type="match status" value="1"/>
</dbReference>
<reference evidence="1" key="1">
    <citation type="journal article" date="2021" name="bioRxiv">
        <title>Whole Genome Assembly and Annotation of Northern Wild Rice, Zizania palustris L., Supports a Whole Genome Duplication in the Zizania Genus.</title>
        <authorList>
            <person name="Haas M."/>
            <person name="Kono T."/>
            <person name="Macchietto M."/>
            <person name="Millas R."/>
            <person name="McGilp L."/>
            <person name="Shao M."/>
            <person name="Duquette J."/>
            <person name="Hirsch C.N."/>
            <person name="Kimball J."/>
        </authorList>
    </citation>
    <scope>NUCLEOTIDE SEQUENCE</scope>
    <source>
        <tissue evidence="1">Fresh leaf tissue</tissue>
    </source>
</reference>
<proteinExistence type="predicted"/>
<comment type="caution">
    <text evidence="1">The sequence shown here is derived from an EMBL/GenBank/DDBJ whole genome shotgun (WGS) entry which is preliminary data.</text>
</comment>
<protein>
    <submittedName>
        <fullName evidence="1">Uncharacterized protein</fullName>
    </submittedName>
</protein>
<dbReference type="AlphaFoldDB" id="A0A8J5X4X5"/>
<dbReference type="Proteomes" id="UP000729402">
    <property type="component" value="Unassembled WGS sequence"/>
</dbReference>
<dbReference type="PANTHER" id="PTHR36736:SF1">
    <property type="entry name" value="OS03G0100030 PROTEIN"/>
    <property type="match status" value="1"/>
</dbReference>
<sequence>MELAPLTAGSSSSTITNYCKLNYTHCSIGFVPRVRSWIRASADGRGGDQRRSGRLAADGPRVVEVAAPTVAPVVTGGGGGGFGARDAELAMWERLGAVVRLSYGIGIYAAMALAGKFICQMAGIDCTGGFHPSLTAVVEGLGYAAPPIMALLFILDDEVVKYSPHARAIRDVEDEELRSFFCGMSPWQFILIVTASSIGEELFYRVAVQGALADIFLRGTELMKDARGIASLSGIVPPFVPFAQTFAAAMTAALTGSLYYIATAPKDPTYVVTPAMRSNTGRENLKKLFSGVYIPLVVVQCSSSILRL</sequence>
<organism evidence="1 2">
    <name type="scientific">Zizania palustris</name>
    <name type="common">Northern wild rice</name>
    <dbReference type="NCBI Taxonomy" id="103762"/>
    <lineage>
        <taxon>Eukaryota</taxon>
        <taxon>Viridiplantae</taxon>
        <taxon>Streptophyta</taxon>
        <taxon>Embryophyta</taxon>
        <taxon>Tracheophyta</taxon>
        <taxon>Spermatophyta</taxon>
        <taxon>Magnoliopsida</taxon>
        <taxon>Liliopsida</taxon>
        <taxon>Poales</taxon>
        <taxon>Poaceae</taxon>
        <taxon>BOP clade</taxon>
        <taxon>Oryzoideae</taxon>
        <taxon>Oryzeae</taxon>
        <taxon>Zizaniinae</taxon>
        <taxon>Zizania</taxon>
    </lineage>
</organism>
<dbReference type="OrthoDB" id="1913265at2759"/>
<dbReference type="EMBL" id="JAAALK010000079">
    <property type="protein sequence ID" value="KAG8100800.1"/>
    <property type="molecule type" value="Genomic_DNA"/>
</dbReference>
<name>A0A8J5X4X5_ZIZPA</name>
<evidence type="ECO:0000313" key="1">
    <source>
        <dbReference type="EMBL" id="KAG8100800.1"/>
    </source>
</evidence>
<evidence type="ECO:0000313" key="2">
    <source>
        <dbReference type="Proteomes" id="UP000729402"/>
    </source>
</evidence>
<accession>A0A8J5X4X5</accession>